<name>A0A560JYH0_9BRAD</name>
<sequence>MKAEGSRVRRHSIFNQHHRQFLDRLRDLEWVANSKLEDRPKTKLTLIRNGWMERRSSETGIEYRPRGGAPQIRRKILVRGGTFEAVEGKARDRNIVIEFKDYETALAC</sequence>
<proteinExistence type="predicted"/>
<protein>
    <submittedName>
        <fullName evidence="2">Uncharacterized protein DUF1330</fullName>
    </submittedName>
</protein>
<dbReference type="Proteomes" id="UP000315914">
    <property type="component" value="Unassembled WGS sequence"/>
</dbReference>
<evidence type="ECO:0000259" key="1">
    <source>
        <dbReference type="Pfam" id="PF07045"/>
    </source>
</evidence>
<feature type="domain" description="DUF1330" evidence="1">
    <location>
        <begin position="75"/>
        <end position="108"/>
    </location>
</feature>
<keyword evidence="3" id="KW-1185">Reference proteome</keyword>
<accession>A0A560JYH0</accession>
<dbReference type="SUPFAM" id="SSF54909">
    <property type="entry name" value="Dimeric alpha+beta barrel"/>
    <property type="match status" value="1"/>
</dbReference>
<reference evidence="2 3" key="1">
    <citation type="submission" date="2019-06" db="EMBL/GenBank/DDBJ databases">
        <title>Genomic Encyclopedia of Type Strains, Phase IV (KMG-V): Genome sequencing to study the core and pangenomes of soil and plant-associated prokaryotes.</title>
        <authorList>
            <person name="Whitman W."/>
        </authorList>
    </citation>
    <scope>NUCLEOTIDE SEQUENCE [LARGE SCALE GENOMIC DNA]</scope>
    <source>
        <strain evidence="2 3">BR 10556</strain>
    </source>
</reference>
<dbReference type="Pfam" id="PF07045">
    <property type="entry name" value="DUF1330"/>
    <property type="match status" value="1"/>
</dbReference>
<gene>
    <name evidence="2" type="ORF">FBZ95_104323</name>
</gene>
<evidence type="ECO:0000313" key="3">
    <source>
        <dbReference type="Proteomes" id="UP000315914"/>
    </source>
</evidence>
<comment type="caution">
    <text evidence="2">The sequence shown here is derived from an EMBL/GenBank/DDBJ whole genome shotgun (WGS) entry which is preliminary data.</text>
</comment>
<evidence type="ECO:0000313" key="2">
    <source>
        <dbReference type="EMBL" id="TWB76143.1"/>
    </source>
</evidence>
<organism evidence="2 3">
    <name type="scientific">Bradyrhizobium sacchari</name>
    <dbReference type="NCBI Taxonomy" id="1399419"/>
    <lineage>
        <taxon>Bacteria</taxon>
        <taxon>Pseudomonadati</taxon>
        <taxon>Pseudomonadota</taxon>
        <taxon>Alphaproteobacteria</taxon>
        <taxon>Hyphomicrobiales</taxon>
        <taxon>Nitrobacteraceae</taxon>
        <taxon>Bradyrhizobium</taxon>
    </lineage>
</organism>
<dbReference type="EMBL" id="VITW01000004">
    <property type="protein sequence ID" value="TWB76143.1"/>
    <property type="molecule type" value="Genomic_DNA"/>
</dbReference>
<dbReference type="InterPro" id="IPR011008">
    <property type="entry name" value="Dimeric_a/b-barrel"/>
</dbReference>
<dbReference type="InterPro" id="IPR010753">
    <property type="entry name" value="DUF1330"/>
</dbReference>
<dbReference type="AlphaFoldDB" id="A0A560JYH0"/>